<accession>A0A7S0BQE3</accession>
<dbReference type="AlphaFoldDB" id="A0A7S0BQE3"/>
<organism evidence="1">
    <name type="scientific">Rhodosorus marinus</name>
    <dbReference type="NCBI Taxonomy" id="101924"/>
    <lineage>
        <taxon>Eukaryota</taxon>
        <taxon>Rhodophyta</taxon>
        <taxon>Stylonematophyceae</taxon>
        <taxon>Stylonematales</taxon>
        <taxon>Stylonemataceae</taxon>
        <taxon>Rhodosorus</taxon>
    </lineage>
</organism>
<evidence type="ECO:0000313" key="1">
    <source>
        <dbReference type="EMBL" id="CAD8400599.1"/>
    </source>
</evidence>
<proteinExistence type="predicted"/>
<reference evidence="1" key="1">
    <citation type="submission" date="2021-01" db="EMBL/GenBank/DDBJ databases">
        <authorList>
            <person name="Corre E."/>
            <person name="Pelletier E."/>
            <person name="Niang G."/>
            <person name="Scheremetjew M."/>
            <person name="Finn R."/>
            <person name="Kale V."/>
            <person name="Holt S."/>
            <person name="Cochrane G."/>
            <person name="Meng A."/>
            <person name="Brown T."/>
            <person name="Cohen L."/>
        </authorList>
    </citation>
    <scope>NUCLEOTIDE SEQUENCE</scope>
    <source>
        <strain evidence="1">UTEX LB 2760</strain>
    </source>
</reference>
<gene>
    <name evidence="1" type="ORF">RMAR0315_LOCUS10595</name>
</gene>
<protein>
    <submittedName>
        <fullName evidence="1">Uncharacterized protein</fullName>
    </submittedName>
</protein>
<name>A0A7S0BQE3_9RHOD</name>
<dbReference type="EMBL" id="HBEK01019464">
    <property type="protein sequence ID" value="CAD8400599.1"/>
    <property type="molecule type" value="Transcribed_RNA"/>
</dbReference>
<sequence length="182" mass="20865">MSHAVRRLAPLVTFLAETHRRSSSMLSVPDVELHPKYKADGLLIKRVTPPVDRSESATSKRRVIQKQKLSKLEIKCEQALRKLLSYQHLEYDTFEAGCMVCNDQDQMDRFVDIQMEKARLIERLGILESQTADFVYSVHKHVVNHERIIRNDKISKDVQARTGELSVIDGKLQLAPVLQESS</sequence>